<dbReference type="InterPro" id="IPR036188">
    <property type="entry name" value="FAD/NAD-bd_sf"/>
</dbReference>
<dbReference type="InterPro" id="IPR050631">
    <property type="entry name" value="PheA/TfdB_FAD_monoxygenase"/>
</dbReference>
<dbReference type="InterPro" id="IPR002938">
    <property type="entry name" value="FAD-bd"/>
</dbReference>
<dbReference type="EMBL" id="WMBA01000046">
    <property type="protein sequence ID" value="MTD57283.1"/>
    <property type="molecule type" value="Genomic_DNA"/>
</dbReference>
<dbReference type="Proteomes" id="UP000440096">
    <property type="component" value="Unassembled WGS sequence"/>
</dbReference>
<dbReference type="PRINTS" id="PR00420">
    <property type="entry name" value="RNGMNOXGNASE"/>
</dbReference>
<dbReference type="Gene3D" id="3.50.50.60">
    <property type="entry name" value="FAD/NAD(P)-binding domain"/>
    <property type="match status" value="1"/>
</dbReference>
<evidence type="ECO:0000259" key="2">
    <source>
        <dbReference type="Pfam" id="PF01494"/>
    </source>
</evidence>
<dbReference type="GO" id="GO:0019622">
    <property type="term" value="P:3-(3-hydroxy)phenylpropionate catabolic process"/>
    <property type="evidence" value="ECO:0007669"/>
    <property type="project" value="TreeGrafter"/>
</dbReference>
<dbReference type="GO" id="GO:0071949">
    <property type="term" value="F:FAD binding"/>
    <property type="evidence" value="ECO:0007669"/>
    <property type="project" value="InterPro"/>
</dbReference>
<organism evidence="3 4">
    <name type="scientific">Amycolatopsis pithecellobii</name>
    <dbReference type="NCBI Taxonomy" id="664692"/>
    <lineage>
        <taxon>Bacteria</taxon>
        <taxon>Bacillati</taxon>
        <taxon>Actinomycetota</taxon>
        <taxon>Actinomycetes</taxon>
        <taxon>Pseudonocardiales</taxon>
        <taxon>Pseudonocardiaceae</taxon>
        <taxon>Amycolatopsis</taxon>
    </lineage>
</organism>
<evidence type="ECO:0000313" key="3">
    <source>
        <dbReference type="EMBL" id="MTD57283.1"/>
    </source>
</evidence>
<dbReference type="GO" id="GO:0008688">
    <property type="term" value="F:3-(3-hydroxyphenyl)propionate hydroxylase activity"/>
    <property type="evidence" value="ECO:0007669"/>
    <property type="project" value="TreeGrafter"/>
</dbReference>
<keyword evidence="1" id="KW-0560">Oxidoreductase</keyword>
<dbReference type="RefSeq" id="WP_154759427.1">
    <property type="nucleotide sequence ID" value="NZ_WMBA01000046.1"/>
</dbReference>
<accession>A0A6N7Z511</accession>
<proteinExistence type="predicted"/>
<dbReference type="SUPFAM" id="SSF51905">
    <property type="entry name" value="FAD/NAD(P)-binding domain"/>
    <property type="match status" value="1"/>
</dbReference>
<protein>
    <submittedName>
        <fullName evidence="3">Bifunctional 3-(3-hydroxy-phenyl)propionate/3-hydroxycinnamic acid hydroxylase</fullName>
    </submittedName>
</protein>
<keyword evidence="4" id="KW-1185">Reference proteome</keyword>
<dbReference type="OrthoDB" id="8670884at2"/>
<reference evidence="3 4" key="1">
    <citation type="submission" date="2019-11" db="EMBL/GenBank/DDBJ databases">
        <title>Draft genome of Amycolatopsis RM579.</title>
        <authorList>
            <person name="Duangmal K."/>
            <person name="Mingma R."/>
        </authorList>
    </citation>
    <scope>NUCLEOTIDE SEQUENCE [LARGE SCALE GENOMIC DNA]</scope>
    <source>
        <strain evidence="3 4">RM579</strain>
    </source>
</reference>
<evidence type="ECO:0000313" key="4">
    <source>
        <dbReference type="Proteomes" id="UP000440096"/>
    </source>
</evidence>
<sequence length="501" mass="54856">MADDTTPDREYDVAVVGAGTTGLVLAYLLAGQGIRVAIIDPNRLVCQHPRASHVDDECMRILDLVGYSEEEKNFIKQSGFDIFTPGGDLLMKWEIDPDRTDQGWHSDYMFFQPDFEATMRGRLMMTESADLFIGWKVAGVEEVGEEVLVDIRHRKFETEDRLRAKYVVGCDGAWSMLRKVTMTGLRDFEGTKRSLIVDVHHFTPPAGLSPTGGFIQSGETPITYVPLVPPVARFQFMLENEDDLDRFEDPVVIYDLLNRWLEPDSYRIMRTDVYEWNAHLVEGWRAGRIMIAGDAAHLMPPMLGQGMCSGFRDAANLAWKLAAVVSGGSGEELLDTYETERWPHVAGFIAESARQANLIAALGRAKQPPPRQDGDVVDREHAPIGPGFVDAGGRLPGVLAPQPTGPDGGGLDVEVGYRFAVVGTAETLRAVAPATRERWQHIGAAVIEGGGPAVTKWLERHGVDAALVRPDHYVYSATSGTPDLERATAAMAAALAGENGA</sequence>
<dbReference type="AlphaFoldDB" id="A0A6N7Z511"/>
<dbReference type="Pfam" id="PF01494">
    <property type="entry name" value="FAD_binding_3"/>
    <property type="match status" value="1"/>
</dbReference>
<evidence type="ECO:0000256" key="1">
    <source>
        <dbReference type="ARBA" id="ARBA00023002"/>
    </source>
</evidence>
<feature type="domain" description="FAD-binding" evidence="2">
    <location>
        <begin position="10"/>
        <end position="349"/>
    </location>
</feature>
<name>A0A6N7Z511_9PSEU</name>
<gene>
    <name evidence="3" type="ORF">GKO32_25380</name>
</gene>
<dbReference type="Gene3D" id="3.30.70.2450">
    <property type="match status" value="1"/>
</dbReference>
<dbReference type="PANTHER" id="PTHR43476">
    <property type="entry name" value="3-(3-HYDROXY-PHENYL)PROPIONATE/3-HYDROXYCINNAMIC ACID HYDROXYLASE"/>
    <property type="match status" value="1"/>
</dbReference>
<dbReference type="NCBIfam" id="NF004829">
    <property type="entry name" value="PRK06183.1-3"/>
    <property type="match status" value="1"/>
</dbReference>
<comment type="caution">
    <text evidence="3">The sequence shown here is derived from an EMBL/GenBank/DDBJ whole genome shotgun (WGS) entry which is preliminary data.</text>
</comment>
<dbReference type="PANTHER" id="PTHR43476:SF3">
    <property type="entry name" value="FAD-BINDING MONOOXYGENASE"/>
    <property type="match status" value="1"/>
</dbReference>